<dbReference type="AlphaFoldDB" id="A0AAE4IUU7"/>
<evidence type="ECO:0000313" key="1">
    <source>
        <dbReference type="EMBL" id="MDR9889872.1"/>
    </source>
</evidence>
<protein>
    <submittedName>
        <fullName evidence="1">Uncharacterized protein</fullName>
    </submittedName>
</protein>
<comment type="caution">
    <text evidence="1">The sequence shown here is derived from an EMBL/GenBank/DDBJ whole genome shotgun (WGS) entry which is preliminary data.</text>
</comment>
<sequence>MNFGDWMAGANLRHSVLQRFAAASMSKINVSALAYTTRISLRIHPIPKLTLVIRLFSLVDSSLNRCMFTVLVSVASC</sequence>
<gene>
    <name evidence="1" type="ORF">O7047_06435</name>
</gene>
<evidence type="ECO:0000313" key="2">
    <source>
        <dbReference type="Proteomes" id="UP001248822"/>
    </source>
</evidence>
<reference evidence="1" key="1">
    <citation type="submission" date="2022-12" db="EMBL/GenBank/DDBJ databases">
        <title>NDM-1 containing novel ST 2018 Pseudenterobacter timonensis.</title>
        <authorList>
            <person name="Halder G."/>
            <person name="Mandal S."/>
            <person name="Dutta S."/>
        </authorList>
    </citation>
    <scope>NUCLEOTIDE SEQUENCE</scope>
    <source>
        <strain evidence="1">CNCI147</strain>
    </source>
</reference>
<organism evidence="1 2">
    <name type="scientific">Pseudenterobacter timonensis</name>
    <dbReference type="NCBI Taxonomy" id="1755099"/>
    <lineage>
        <taxon>Bacteria</taxon>
        <taxon>Pseudomonadati</taxon>
        <taxon>Pseudomonadota</taxon>
        <taxon>Gammaproteobacteria</taxon>
        <taxon>Enterobacterales</taxon>
        <taxon>Enterobacteriaceae</taxon>
        <taxon>Pseudenterobacter</taxon>
    </lineage>
</organism>
<name>A0AAE4IUU7_9ENTR</name>
<dbReference type="RefSeq" id="WP_310825369.1">
    <property type="nucleotide sequence ID" value="NZ_JAQGEC010000004.1"/>
</dbReference>
<proteinExistence type="predicted"/>
<dbReference type="EMBL" id="JAQGEC010000004">
    <property type="protein sequence ID" value="MDR9889872.1"/>
    <property type="molecule type" value="Genomic_DNA"/>
</dbReference>
<dbReference type="Proteomes" id="UP001248822">
    <property type="component" value="Unassembled WGS sequence"/>
</dbReference>
<accession>A0AAE4IUU7</accession>